<accession>A0AA39TWI2</accession>
<feature type="compositionally biased region" description="Low complexity" evidence="1">
    <location>
        <begin position="35"/>
        <end position="50"/>
    </location>
</feature>
<dbReference type="GO" id="GO:0016592">
    <property type="term" value="C:mediator complex"/>
    <property type="evidence" value="ECO:0007669"/>
    <property type="project" value="TreeGrafter"/>
</dbReference>
<dbReference type="AlphaFoldDB" id="A0AA39TWI2"/>
<dbReference type="GO" id="GO:0003713">
    <property type="term" value="F:transcription coactivator activity"/>
    <property type="evidence" value="ECO:0007669"/>
    <property type="project" value="TreeGrafter"/>
</dbReference>
<comment type="caution">
    <text evidence="2">The sequence shown here is derived from an EMBL/GenBank/DDBJ whole genome shotgun (WGS) entry which is preliminary data.</text>
</comment>
<gene>
    <name evidence="2" type="ORF">B0T17DRAFT_511863</name>
</gene>
<feature type="compositionally biased region" description="Basic and acidic residues" evidence="1">
    <location>
        <begin position="129"/>
        <end position="142"/>
    </location>
</feature>
<evidence type="ECO:0000313" key="3">
    <source>
        <dbReference type="Proteomes" id="UP001174934"/>
    </source>
</evidence>
<feature type="region of interest" description="Disordered" evidence="1">
    <location>
        <begin position="108"/>
        <end position="218"/>
    </location>
</feature>
<protein>
    <submittedName>
        <fullName evidence="2">Uncharacterized protein</fullName>
    </submittedName>
</protein>
<organism evidence="2 3">
    <name type="scientific">Bombardia bombarda</name>
    <dbReference type="NCBI Taxonomy" id="252184"/>
    <lineage>
        <taxon>Eukaryota</taxon>
        <taxon>Fungi</taxon>
        <taxon>Dikarya</taxon>
        <taxon>Ascomycota</taxon>
        <taxon>Pezizomycotina</taxon>
        <taxon>Sordariomycetes</taxon>
        <taxon>Sordariomycetidae</taxon>
        <taxon>Sordariales</taxon>
        <taxon>Lasiosphaeriaceae</taxon>
        <taxon>Bombardia</taxon>
    </lineage>
</organism>
<evidence type="ECO:0000313" key="2">
    <source>
        <dbReference type="EMBL" id="KAK0610343.1"/>
    </source>
</evidence>
<reference evidence="2" key="1">
    <citation type="submission" date="2023-06" db="EMBL/GenBank/DDBJ databases">
        <title>Genome-scale phylogeny and comparative genomics of the fungal order Sordariales.</title>
        <authorList>
            <consortium name="Lawrence Berkeley National Laboratory"/>
            <person name="Hensen N."/>
            <person name="Bonometti L."/>
            <person name="Westerberg I."/>
            <person name="Brannstrom I.O."/>
            <person name="Guillou S."/>
            <person name="Cros-Aarteil S."/>
            <person name="Calhoun S."/>
            <person name="Haridas S."/>
            <person name="Kuo A."/>
            <person name="Mondo S."/>
            <person name="Pangilinan J."/>
            <person name="Riley R."/>
            <person name="LaButti K."/>
            <person name="Andreopoulos B."/>
            <person name="Lipzen A."/>
            <person name="Chen C."/>
            <person name="Yanf M."/>
            <person name="Daum C."/>
            <person name="Ng V."/>
            <person name="Clum A."/>
            <person name="Steindorff A."/>
            <person name="Ohm R."/>
            <person name="Martin F."/>
            <person name="Silar P."/>
            <person name="Natvig D."/>
            <person name="Lalanne C."/>
            <person name="Gautier V."/>
            <person name="Ament-velasquez S.L."/>
            <person name="Kruys A."/>
            <person name="Hutchinson M.I."/>
            <person name="Powell A.J."/>
            <person name="Barry K."/>
            <person name="Miller A.N."/>
            <person name="Grigoriev I.V."/>
            <person name="Debuchy R."/>
            <person name="Gladieux P."/>
            <person name="Thoren M.H."/>
            <person name="Johannesson H."/>
        </authorList>
    </citation>
    <scope>NUCLEOTIDE SEQUENCE</scope>
    <source>
        <strain evidence="2">SMH3391-2</strain>
    </source>
</reference>
<dbReference type="Proteomes" id="UP001174934">
    <property type="component" value="Unassembled WGS sequence"/>
</dbReference>
<proteinExistence type="predicted"/>
<dbReference type="PANTHER" id="PTHR46007:SF8">
    <property type="entry name" value="C2H2-TYPE DOMAIN-CONTAINING PROTEIN"/>
    <property type="match status" value="1"/>
</dbReference>
<dbReference type="PANTHER" id="PTHR46007">
    <property type="entry name" value="MEDIATOR OF RNA POLYMERASE II TRANSCRIPTION SUBUNIT 12"/>
    <property type="match status" value="1"/>
</dbReference>
<keyword evidence="3" id="KW-1185">Reference proteome</keyword>
<feature type="compositionally biased region" description="Low complexity" evidence="1">
    <location>
        <begin position="7"/>
        <end position="25"/>
    </location>
</feature>
<feature type="compositionally biased region" description="Polar residues" evidence="1">
    <location>
        <begin position="202"/>
        <end position="211"/>
    </location>
</feature>
<feature type="region of interest" description="Disordered" evidence="1">
    <location>
        <begin position="1"/>
        <end position="66"/>
    </location>
</feature>
<sequence>MSVPSLQQQQQQQQPQQQQHQQQHQHQQHQHQQHQQHQQQHQHQQQQAQQPAAVSSPQTTTTTTTTTAAAAAVNGIPASSCRAAYSTMKTVDSVRGCPQALYHPMGAWRRSPSQPARANCNYDCGQEPRTSRRSKEGREKLKALSQLAAVCSPETTSAADPEKLINGKRHPRLVLRPPKNSYDNGNNPVEAIGSKSGGGPRQSPQDPQPSGRSDPRDRGHHIIHTAEQARGGAMSSPRLGRLHQWGIALAPWSLRLIWLWNIAFGAFVAMVLSNSDSRGELAKVGGS</sequence>
<evidence type="ECO:0000256" key="1">
    <source>
        <dbReference type="SAM" id="MobiDB-lite"/>
    </source>
</evidence>
<name>A0AA39TWI2_9PEZI</name>
<dbReference type="GO" id="GO:0045944">
    <property type="term" value="P:positive regulation of transcription by RNA polymerase II"/>
    <property type="evidence" value="ECO:0007669"/>
    <property type="project" value="TreeGrafter"/>
</dbReference>
<dbReference type="InterPro" id="IPR051647">
    <property type="entry name" value="Mediator_comp_sub12"/>
</dbReference>
<dbReference type="EMBL" id="JAULSR010000010">
    <property type="protein sequence ID" value="KAK0610343.1"/>
    <property type="molecule type" value="Genomic_DNA"/>
</dbReference>